<dbReference type="SUPFAM" id="SSF103515">
    <property type="entry name" value="Autotransporter"/>
    <property type="match status" value="1"/>
</dbReference>
<dbReference type="InterPro" id="IPR030895">
    <property type="entry name" value="T5SS_PEPC_rpt"/>
</dbReference>
<dbReference type="Gene3D" id="2.40.128.130">
    <property type="entry name" value="Autotransporter beta-domain"/>
    <property type="match status" value="1"/>
</dbReference>
<dbReference type="Pfam" id="PF12951">
    <property type="entry name" value="PATR"/>
    <property type="match status" value="8"/>
</dbReference>
<dbReference type="InterPro" id="IPR012332">
    <property type="entry name" value="Autotransporter_pectin_lyase_C"/>
</dbReference>
<dbReference type="PANTHER" id="PTHR35037">
    <property type="entry name" value="C-TERMINAL REGION OF AIDA-LIKE PROTEIN"/>
    <property type="match status" value="1"/>
</dbReference>
<reference evidence="3 4" key="1">
    <citation type="submission" date="2023-07" db="EMBL/GenBank/DDBJ databases">
        <title>Genomic Encyclopedia of Type Strains, Phase IV (KMG-IV): sequencing the most valuable type-strain genomes for metagenomic binning, comparative biology and taxonomic classification.</title>
        <authorList>
            <person name="Goeker M."/>
        </authorList>
    </citation>
    <scope>NUCLEOTIDE SEQUENCE [LARGE SCALE GENOMIC DNA]</scope>
    <source>
        <strain evidence="3 4">DSM 3770</strain>
    </source>
</reference>
<dbReference type="InterPro" id="IPR005546">
    <property type="entry name" value="Autotransporte_beta"/>
</dbReference>
<sequence length="2281" mass="217132">MGGDQDGVGVRCARGGNGLLRALMCAASIGALVASMPQARANEVIDGGTTVTVPGTYSSPWVVSGGLMVGDVGTGALTIQNAGAVTSGSGLIGYGSGSTGTVTVTGNGASWNLGADGLNVGYSGTGTLTIEAGGTVTSGFGAIGANAGSTGTATVTGAGSSWDLGGGTFYVGAIGGAGTLNIADGGTVTSGTAYVGYFTGATGTATVTGAGSSWDLGTSILYVGYAGSGTLTIEDGGAITSRSGTIGLLSSGTMTVTGAGSRWILGSGGVTVGTNGSGTLTIEDGGTVTSTFVAGDIGSNAGSTGTVIVTGAGSRWDLGTSGLSVGTAGTGTLTIAAGGVVANGVGFIGSSSGSIGTASVTGAGSTWILSSDLALGAYGGSGALTIADGGTVTAATLQLGSSSAPSVTNTAAVNGTSGSRGVLAVGQIVNISGTATLTIDGGVLRATASSTDFLSGFTASTVEIASGGVFIDTNGNDIAIATGLDGAGALTKQGTGTLTLSGVTTYTGVTTISAGTLALSGTGSIAASSAVSVDGTLDISSTTFGAAINTLSGSASGAVALGAQALTVVQGVDGTFAGVISGSGGLTKLGTGTLTLTGTGSSVGTLAVEAGAFAIANGGAVTSSSGLIGLTTGSTGTVTVTGNGASWNLGTYGLNVGYFGTGTLTIEAGGTVTSGFGAIGANAGSTGTATVTGAGSSWDLGSGAFYVGDFGGAGTLNIADGGTVTSGTAFVGYYMGATGTATVTGAGSSWDLGTNILYVGYAGSGTLTIEDGGAITSGYATIGAASSGTVTVTGAGSRWILGRGGVAVGFYSSGTLTIEDGGTVTSTFGAGDIGSNAGSTGTVIVTGAGSRWDLGTSGLSVGTAGTGTLTIAAGGVVANSVGFIGASSGSIGTASVTGAGSTWSLSSDLALGAYGGSGALTIADGGRVTAATLQLGSSSDPSVTNTAAVNGTSGSRGVLAVGQIVNISGTATLTIDGGVLWATASSTDFLSGFTASTVEIASGGVFIDTNGNDIAIATALDGAGALTKQGTGTLTLSGVTTYTGVTTISEGTLALSGTGSIAASSAVSVDGTLDISSTTFGATINTLSGAASGAVALGAQALTVVQGVDGTFAGVISGSGGLTKLGTGTLTLTGTNTYSGGTVLLDGTLQVSSDANLGDASGALFFMGGTLSTIASFTSARNSTVNGSSNAIDTATGTTLTLSGAIAGEGSLTKQGAGTLTLSGTNTYSGGTVLEAGTLSVSSDASLGARAGALSFQGGTLATTATFESGRGVSLASAGGTLNTASATTLTLSGVISGAGGLTKTGAGTLALSGDSSGFTGATSVNAGTLEISGGLGGGVSVASGATLQGAGGTLTGAVTVASGGVLSGSQGTGTLTLGSLSLSSGAVTNVTLSAASTSAVFTTTGALTVAGTLNVTGTATYGVGVYRVFASGGTLTDNGLALGTTPTGSYTTALDVGTSTVDVVVSGHDTSLQYWSANGSSRGGSGTWTSSNLWLDTDGSTAAWGRGTGVFSGAAGTVSVVGAQSFATLEFLTTGYEVEAGTGGSLDLGTGGQVWAEGADVTATISAPITGTGALTKVGEGTIVLSGTNTYSGGTVLEAGTLQVSSDANLGASAGALSFQGGTLATTATFESGRGVSLASAGGTLNTASATTLTLSGVISGEGGLTKTGAGTLILTGANTYTGVTTINAGTLQIGNGGTSGSIVGDVVNNAALVFNRSDTFTFPGTITGAGTVSFLGGGTVEFSDPGAYTGPISVGDATVHLENGSKSASTFTVDDGGTLSGNGTIGGLIVNNSGVAAPGNSPGTIVVNGTVTFNAGSVYRVDVTPAGAHDLITATGAVSLSSGASVAVIAEAGAYAANTTYAIITTTNAVSGTFGSVTSNYAFLTPSLSYDAQNVYLTLLYNNVDFATYARTSNERGVAVAAQALGSGNAVYDAILDQSNSSVAGAFNALSGEIYASADTVIQQQSVYVREAVGARLRQSVVAPSTAPLAYTTKAPATAQLGPDLTPTLWAQGYGGWGNAFGDGNAASVSSTIGGFLIGADVAVADNARAGVFGGFSQSSFDVDARASSGSMDNYDAGLYAAAQFGAIAARGGFAYAWHDVSGNRTIAFPGIMQATSGDYSAGSVQLFGELGYDTRLGAFDLEPFVGLAYLNIAGANFSETGGSAGLSVDVGSMATTYTTLGVRAATSVDLFGHALTPSVSLGWQHAFGDTTPNATMRFNAGTLPFQVSGVPIAEDAFAVAAGLGYALSNEAAFSVNYSGQIANTAAQNAFTAQFSMKF</sequence>
<dbReference type="PANTHER" id="PTHR35037:SF3">
    <property type="entry name" value="C-TERMINAL REGION OF AIDA-LIKE PROTEIN"/>
    <property type="match status" value="1"/>
</dbReference>
<keyword evidence="1" id="KW-0732">Signal</keyword>
<dbReference type="InterPro" id="IPR051551">
    <property type="entry name" value="Autotransporter_adhesion"/>
</dbReference>
<name>A0ABU0LDD6_XANAG</name>
<dbReference type="NCBIfam" id="TIGR02601">
    <property type="entry name" value="autotrns_rpt"/>
    <property type="match status" value="7"/>
</dbReference>
<protein>
    <submittedName>
        <fullName evidence="3">T5SS/PEP-CTERM-associated repeat protein/autotransporter-associated beta strand protein</fullName>
    </submittedName>
</protein>
<dbReference type="Gene3D" id="2.160.20.20">
    <property type="match status" value="3"/>
</dbReference>
<evidence type="ECO:0000256" key="1">
    <source>
        <dbReference type="ARBA" id="ARBA00022729"/>
    </source>
</evidence>
<evidence type="ECO:0000313" key="4">
    <source>
        <dbReference type="Proteomes" id="UP001241747"/>
    </source>
</evidence>
<accession>A0ABU0LDD6</accession>
<gene>
    <name evidence="3" type="ORF">QOZ94_001930</name>
</gene>
<keyword evidence="4" id="KW-1185">Reference proteome</keyword>
<feature type="domain" description="Autotransporter" evidence="2">
    <location>
        <begin position="2004"/>
        <end position="2281"/>
    </location>
</feature>
<dbReference type="SUPFAM" id="SSF51126">
    <property type="entry name" value="Pectin lyase-like"/>
    <property type="match status" value="2"/>
</dbReference>
<dbReference type="NCBIfam" id="TIGR04393">
    <property type="entry name" value="rpt_T5SS_PEPC"/>
    <property type="match status" value="12"/>
</dbReference>
<dbReference type="EMBL" id="JAUSVY010000003">
    <property type="protein sequence ID" value="MDQ0505148.1"/>
    <property type="molecule type" value="Genomic_DNA"/>
</dbReference>
<dbReference type="InterPro" id="IPR011050">
    <property type="entry name" value="Pectin_lyase_fold/virulence"/>
</dbReference>
<dbReference type="SMART" id="SM00869">
    <property type="entry name" value="Autotransporter"/>
    <property type="match status" value="1"/>
</dbReference>
<comment type="caution">
    <text evidence="3">The sequence shown here is derived from an EMBL/GenBank/DDBJ whole genome shotgun (WGS) entry which is preliminary data.</text>
</comment>
<dbReference type="InterPro" id="IPR036709">
    <property type="entry name" value="Autotransporte_beta_dom_sf"/>
</dbReference>
<evidence type="ECO:0000313" key="3">
    <source>
        <dbReference type="EMBL" id="MDQ0505148.1"/>
    </source>
</evidence>
<dbReference type="Proteomes" id="UP001241747">
    <property type="component" value="Unassembled WGS sequence"/>
</dbReference>
<organism evidence="3 4">
    <name type="scientific">Xanthobacter agilis</name>
    <dbReference type="NCBI Taxonomy" id="47492"/>
    <lineage>
        <taxon>Bacteria</taxon>
        <taxon>Pseudomonadati</taxon>
        <taxon>Pseudomonadota</taxon>
        <taxon>Alphaproteobacteria</taxon>
        <taxon>Hyphomicrobiales</taxon>
        <taxon>Xanthobacteraceae</taxon>
        <taxon>Xanthobacter</taxon>
    </lineage>
</organism>
<dbReference type="PROSITE" id="PS51208">
    <property type="entry name" value="AUTOTRANSPORTER"/>
    <property type="match status" value="1"/>
</dbReference>
<dbReference type="InterPro" id="IPR013425">
    <property type="entry name" value="Autotrns_rpt"/>
</dbReference>
<evidence type="ECO:0000259" key="2">
    <source>
        <dbReference type="PROSITE" id="PS51208"/>
    </source>
</evidence>
<proteinExistence type="predicted"/>